<organism evidence="2 3">
    <name type="scientific">Streptomyces althioticus subsp. attaecolombicae</name>
    <dbReference type="NCBI Taxonomy" id="3075534"/>
    <lineage>
        <taxon>Bacteria</taxon>
        <taxon>Bacillati</taxon>
        <taxon>Actinomycetota</taxon>
        <taxon>Actinomycetes</taxon>
        <taxon>Kitasatosporales</taxon>
        <taxon>Streptomycetaceae</taxon>
        <taxon>Streptomyces</taxon>
        <taxon>Streptomyces althioticus group</taxon>
    </lineage>
</organism>
<evidence type="ECO:0000256" key="1">
    <source>
        <dbReference type="SAM" id="MobiDB-lite"/>
    </source>
</evidence>
<feature type="region of interest" description="Disordered" evidence="1">
    <location>
        <begin position="85"/>
        <end position="112"/>
    </location>
</feature>
<evidence type="ECO:0000313" key="2">
    <source>
        <dbReference type="EMBL" id="MDT3724866.1"/>
    </source>
</evidence>
<evidence type="ECO:0008006" key="4">
    <source>
        <dbReference type="Google" id="ProtNLM"/>
    </source>
</evidence>
<reference evidence="2" key="1">
    <citation type="submission" date="2024-05" db="EMBL/GenBank/DDBJ databases">
        <title>30 novel species of actinomycetes from the DSMZ collection.</title>
        <authorList>
            <person name="Nouioui I."/>
        </authorList>
    </citation>
    <scope>NUCLEOTIDE SEQUENCE</scope>
    <source>
        <strain evidence="2">DSM 41972</strain>
    </source>
</reference>
<protein>
    <recommendedName>
        <fullName evidence="4">Transposase DDE domain-containing protein</fullName>
    </recommendedName>
</protein>
<gene>
    <name evidence="2" type="ORF">ROS62_08165</name>
</gene>
<name>A0ABU3HVY2_9ACTN</name>
<keyword evidence="3" id="KW-1185">Reference proteome</keyword>
<proteinExistence type="predicted"/>
<dbReference type="Proteomes" id="UP001181313">
    <property type="component" value="Unassembled WGS sequence"/>
</dbReference>
<evidence type="ECO:0000313" key="3">
    <source>
        <dbReference type="Proteomes" id="UP001181313"/>
    </source>
</evidence>
<sequence length="112" mass="12190">MPEGNGDAGVWAVVCADTRAWPRDPERDRKDAIRDKVKHPLFEDGHGRRRCRHGLYGSKSCADRTAPACLATGRLPVKDVTCKAAPAADERMSPRRLPLPTPPGAGGMADRF</sequence>
<dbReference type="RefSeq" id="WP_093552634.1">
    <property type="nucleotide sequence ID" value="NZ_JAVSGH010000007.1"/>
</dbReference>
<comment type="caution">
    <text evidence="2">The sequence shown here is derived from an EMBL/GenBank/DDBJ whole genome shotgun (WGS) entry which is preliminary data.</text>
</comment>
<accession>A0ABU3HVY2</accession>
<dbReference type="EMBL" id="JAVSGH010000007">
    <property type="protein sequence ID" value="MDT3724866.1"/>
    <property type="molecule type" value="Genomic_DNA"/>
</dbReference>